<dbReference type="RefSeq" id="XP_004257731.1">
    <property type="nucleotide sequence ID" value="XM_004257683.1"/>
</dbReference>
<dbReference type="KEGG" id="eiv:EIN_294100"/>
<dbReference type="VEuPathDB" id="AmoebaDB:EIN_294100"/>
<comment type="similarity">
    <text evidence="1 2">Belongs to the RNase T2 family.</text>
</comment>
<accession>L7FMY2</accession>
<evidence type="ECO:0000256" key="2">
    <source>
        <dbReference type="RuleBase" id="RU004328"/>
    </source>
</evidence>
<dbReference type="GO" id="GO:0006401">
    <property type="term" value="P:RNA catabolic process"/>
    <property type="evidence" value="ECO:0007669"/>
    <property type="project" value="TreeGrafter"/>
</dbReference>
<keyword evidence="5" id="KW-1185">Reference proteome</keyword>
<dbReference type="SUPFAM" id="SSF55895">
    <property type="entry name" value="Ribonuclease Rh-like"/>
    <property type="match status" value="1"/>
</dbReference>
<protein>
    <submittedName>
        <fullName evidence="4">Ribonuclease DdI, putative</fullName>
    </submittedName>
</protein>
<dbReference type="InterPro" id="IPR033130">
    <property type="entry name" value="RNase_T2_His_AS_2"/>
</dbReference>
<name>L7FMY2_ENTIV</name>
<dbReference type="GO" id="GO:0033897">
    <property type="term" value="F:ribonuclease T2 activity"/>
    <property type="evidence" value="ECO:0007669"/>
    <property type="project" value="InterPro"/>
</dbReference>
<sequence length="303" mass="35888">MKTKESIQLPSTSTTHNNIQTHEDISRKLRLELVNNNEKTFKKYKENVPNTSIFIKPKNFKFVFQMCGKYEEKILPVDYSLFVQSWPGELCDRMNCHVSTNTRFVPEGFLIHGFWPQSNEGFINCCSNENSIENVENLILTNKELKKEIGKYWFSKNKCRFALYEFDKHGSCTLDVFKGERGPLDYYWMVINLRKNIDIWTLLKESELKVKPMNRYKFVEIKNVLKQQIGVEPVIKSTNFGSIAEVVICYDLNEENKHNPKPINCPYYMYENEWNNSPEYIYFKPFPEAFKNIEKTTKTDCDY</sequence>
<dbReference type="Pfam" id="PF00445">
    <property type="entry name" value="Ribonuclease_T2"/>
    <property type="match status" value="1"/>
</dbReference>
<reference evidence="4 5" key="1">
    <citation type="submission" date="2012-10" db="EMBL/GenBank/DDBJ databases">
        <authorList>
            <person name="Zafar N."/>
            <person name="Inman J."/>
            <person name="Hall N."/>
            <person name="Lorenzi H."/>
            <person name="Caler E."/>
        </authorList>
    </citation>
    <scope>NUCLEOTIDE SEQUENCE [LARGE SCALE GENOMIC DNA]</scope>
    <source>
        <strain evidence="4 5">IP1</strain>
    </source>
</reference>
<organism evidence="4 5">
    <name type="scientific">Entamoeba invadens IP1</name>
    <dbReference type="NCBI Taxonomy" id="370355"/>
    <lineage>
        <taxon>Eukaryota</taxon>
        <taxon>Amoebozoa</taxon>
        <taxon>Evosea</taxon>
        <taxon>Archamoebae</taxon>
        <taxon>Mastigamoebida</taxon>
        <taxon>Entamoebidae</taxon>
        <taxon>Entamoeba</taxon>
    </lineage>
</organism>
<dbReference type="PANTHER" id="PTHR11240">
    <property type="entry name" value="RIBONUCLEASE T2"/>
    <property type="match status" value="1"/>
</dbReference>
<dbReference type="OrthoDB" id="435754at2759"/>
<dbReference type="Proteomes" id="UP000014680">
    <property type="component" value="Unassembled WGS sequence"/>
</dbReference>
<dbReference type="GO" id="GO:0003723">
    <property type="term" value="F:RNA binding"/>
    <property type="evidence" value="ECO:0007669"/>
    <property type="project" value="InterPro"/>
</dbReference>
<dbReference type="Gene3D" id="3.90.730.10">
    <property type="entry name" value="Ribonuclease T2-like"/>
    <property type="match status" value="1"/>
</dbReference>
<evidence type="ECO:0000313" key="5">
    <source>
        <dbReference type="Proteomes" id="UP000014680"/>
    </source>
</evidence>
<dbReference type="PROSITE" id="PS00531">
    <property type="entry name" value="RNASE_T2_2"/>
    <property type="match status" value="1"/>
</dbReference>
<dbReference type="EMBL" id="KB206482">
    <property type="protein sequence ID" value="ELP90960.1"/>
    <property type="molecule type" value="Genomic_DNA"/>
</dbReference>
<dbReference type="InterPro" id="IPR001568">
    <property type="entry name" value="RNase_T2-like"/>
</dbReference>
<gene>
    <name evidence="4" type="ORF">EIN_294100</name>
</gene>
<evidence type="ECO:0000256" key="3">
    <source>
        <dbReference type="SAM" id="MobiDB-lite"/>
    </source>
</evidence>
<dbReference type="GO" id="GO:0005576">
    <property type="term" value="C:extracellular region"/>
    <property type="evidence" value="ECO:0007669"/>
    <property type="project" value="TreeGrafter"/>
</dbReference>
<dbReference type="InterPro" id="IPR036430">
    <property type="entry name" value="RNase_T2-like_sf"/>
</dbReference>
<evidence type="ECO:0000313" key="4">
    <source>
        <dbReference type="EMBL" id="ELP90960.1"/>
    </source>
</evidence>
<feature type="compositionally biased region" description="Polar residues" evidence="3">
    <location>
        <begin position="1"/>
        <end position="20"/>
    </location>
</feature>
<dbReference type="PANTHER" id="PTHR11240:SF22">
    <property type="entry name" value="RIBONUCLEASE T2"/>
    <property type="match status" value="1"/>
</dbReference>
<feature type="region of interest" description="Disordered" evidence="3">
    <location>
        <begin position="1"/>
        <end position="21"/>
    </location>
</feature>
<dbReference type="AlphaFoldDB" id="L7FMY2"/>
<evidence type="ECO:0000256" key="1">
    <source>
        <dbReference type="ARBA" id="ARBA00007469"/>
    </source>
</evidence>
<dbReference type="OMA" id="NIQTHED"/>
<dbReference type="GeneID" id="14889941"/>
<proteinExistence type="inferred from homology"/>